<proteinExistence type="predicted"/>
<dbReference type="InterPro" id="IPR046947">
    <property type="entry name" value="LytR-like"/>
</dbReference>
<dbReference type="EMBL" id="NGJT01000017">
    <property type="protein sequence ID" value="RST92188.1"/>
    <property type="molecule type" value="Genomic_DNA"/>
</dbReference>
<keyword evidence="3" id="KW-0238">DNA-binding</keyword>
<reference evidence="6 7" key="1">
    <citation type="submission" date="2017-05" db="EMBL/GenBank/DDBJ databases">
        <title>Vagococcus spp. assemblies.</title>
        <authorList>
            <person name="Gulvik C.A."/>
        </authorList>
    </citation>
    <scope>NUCLEOTIDE SEQUENCE [LARGE SCALE GENOMIC DNA]</scope>
    <source>
        <strain evidence="6 7">SS1994</strain>
    </source>
</reference>
<dbReference type="Gene3D" id="2.40.50.1020">
    <property type="entry name" value="LytTr DNA-binding domain"/>
    <property type="match status" value="1"/>
</dbReference>
<dbReference type="PROSITE" id="PS50930">
    <property type="entry name" value="HTH_LYTTR"/>
    <property type="match status" value="1"/>
</dbReference>
<protein>
    <recommendedName>
        <fullName evidence="5">HTH LytTR-type domain-containing protein</fullName>
    </recommendedName>
</protein>
<dbReference type="Proteomes" id="UP000288490">
    <property type="component" value="Unassembled WGS sequence"/>
</dbReference>
<comment type="caution">
    <text evidence="6">The sequence shown here is derived from an EMBL/GenBank/DDBJ whole genome shotgun (WGS) entry which is preliminary data.</text>
</comment>
<dbReference type="Pfam" id="PF04397">
    <property type="entry name" value="LytTR"/>
    <property type="match status" value="1"/>
</dbReference>
<keyword evidence="7" id="KW-1185">Reference proteome</keyword>
<keyword evidence="2" id="KW-0805">Transcription regulation</keyword>
<sequence length="143" mass="16935">MRVKFEQQKHLENNLIIIQAKEKSDEIDSIIKGIENHKTVLSCSHNEKNILVPCSSFIRFFSYNKKIYGSTHDQEYLVKYRLYELENSLDENFLRISNNEIININYISKLELTNAGIIIIYFKNGEQTSSSRRYLKNIKERLL</sequence>
<dbReference type="PANTHER" id="PTHR37299:SF2">
    <property type="entry name" value="HTH LYTTR-TYPE DOMAIN-CONTAINING PROTEIN"/>
    <property type="match status" value="1"/>
</dbReference>
<keyword evidence="1" id="KW-0963">Cytoplasm</keyword>
<dbReference type="GO" id="GO:0003677">
    <property type="term" value="F:DNA binding"/>
    <property type="evidence" value="ECO:0007669"/>
    <property type="project" value="UniProtKB-KW"/>
</dbReference>
<dbReference type="PANTHER" id="PTHR37299">
    <property type="entry name" value="TRANSCRIPTIONAL REGULATOR-RELATED"/>
    <property type="match status" value="1"/>
</dbReference>
<evidence type="ECO:0000313" key="7">
    <source>
        <dbReference type="Proteomes" id="UP000288490"/>
    </source>
</evidence>
<dbReference type="AlphaFoldDB" id="A0A429ZEQ8"/>
<feature type="domain" description="HTH LytTR-type" evidence="5">
    <location>
        <begin position="41"/>
        <end position="143"/>
    </location>
</feature>
<keyword evidence="4" id="KW-0804">Transcription</keyword>
<evidence type="ECO:0000256" key="1">
    <source>
        <dbReference type="ARBA" id="ARBA00022490"/>
    </source>
</evidence>
<dbReference type="RefSeq" id="WP_125958100.1">
    <property type="nucleotide sequence ID" value="NZ_JAQEJV010000015.1"/>
</dbReference>
<evidence type="ECO:0000256" key="3">
    <source>
        <dbReference type="ARBA" id="ARBA00023125"/>
    </source>
</evidence>
<evidence type="ECO:0000256" key="2">
    <source>
        <dbReference type="ARBA" id="ARBA00023015"/>
    </source>
</evidence>
<organism evidence="6 7">
    <name type="scientific">Vagococcus bubulae</name>
    <dbReference type="NCBI Taxonomy" id="1977868"/>
    <lineage>
        <taxon>Bacteria</taxon>
        <taxon>Bacillati</taxon>
        <taxon>Bacillota</taxon>
        <taxon>Bacilli</taxon>
        <taxon>Lactobacillales</taxon>
        <taxon>Enterococcaceae</taxon>
        <taxon>Vagococcus</taxon>
    </lineage>
</organism>
<dbReference type="SMART" id="SM00850">
    <property type="entry name" value="LytTR"/>
    <property type="match status" value="1"/>
</dbReference>
<dbReference type="GO" id="GO:0000156">
    <property type="term" value="F:phosphorelay response regulator activity"/>
    <property type="evidence" value="ECO:0007669"/>
    <property type="project" value="InterPro"/>
</dbReference>
<accession>A0A429ZEQ8</accession>
<name>A0A429ZEQ8_9ENTE</name>
<evidence type="ECO:0000256" key="4">
    <source>
        <dbReference type="ARBA" id="ARBA00023163"/>
    </source>
</evidence>
<gene>
    <name evidence="6" type="ORF">CBF36_08865</name>
</gene>
<evidence type="ECO:0000259" key="5">
    <source>
        <dbReference type="PROSITE" id="PS50930"/>
    </source>
</evidence>
<dbReference type="InterPro" id="IPR007492">
    <property type="entry name" value="LytTR_DNA-bd_dom"/>
</dbReference>
<dbReference type="OrthoDB" id="9808614at2"/>
<evidence type="ECO:0000313" key="6">
    <source>
        <dbReference type="EMBL" id="RST92188.1"/>
    </source>
</evidence>